<name>A0A5E7UMR5_PSEFL</name>
<evidence type="ECO:0000313" key="1">
    <source>
        <dbReference type="EMBL" id="VVQ11980.1"/>
    </source>
</evidence>
<organism evidence="1 2">
    <name type="scientific">Pseudomonas fluorescens</name>
    <dbReference type="NCBI Taxonomy" id="294"/>
    <lineage>
        <taxon>Bacteria</taxon>
        <taxon>Pseudomonadati</taxon>
        <taxon>Pseudomonadota</taxon>
        <taxon>Gammaproteobacteria</taxon>
        <taxon>Pseudomonadales</taxon>
        <taxon>Pseudomonadaceae</taxon>
        <taxon>Pseudomonas</taxon>
    </lineage>
</organism>
<sequence length="184" mass="21104">MSQHVQRTIDTPLRSGLTRTQLWEAADKGLIKCWEIGRQRATRFPDLAQKCLAGELPVLGWKGGVSRSLKKNEKYGSLKYLAQWQGLRGEDLDIDLSSERSLTCSRTKMLVTFTPDRRSISIRWRKPRLSRAEVRSVATRVQRAHAVLGIQIGHVLVKLLNLPERLFRDGHQVEVTELMIVRQH</sequence>
<dbReference type="EMBL" id="CABVJG010000010">
    <property type="protein sequence ID" value="VVQ11980.1"/>
    <property type="molecule type" value="Genomic_DNA"/>
</dbReference>
<dbReference type="AlphaFoldDB" id="A0A5E7UMR5"/>
<gene>
    <name evidence="1" type="ORF">PS925_03591</name>
</gene>
<evidence type="ECO:0000313" key="2">
    <source>
        <dbReference type="Proteomes" id="UP000412311"/>
    </source>
</evidence>
<dbReference type="Proteomes" id="UP000412311">
    <property type="component" value="Unassembled WGS sequence"/>
</dbReference>
<proteinExistence type="predicted"/>
<accession>A0A5E7UMR5</accession>
<protein>
    <submittedName>
        <fullName evidence="1">Uncharacterized protein</fullName>
    </submittedName>
</protein>
<reference evidence="1 2" key="1">
    <citation type="submission" date="2019-09" db="EMBL/GenBank/DDBJ databases">
        <authorList>
            <person name="Chandra G."/>
            <person name="Truman W A."/>
        </authorList>
    </citation>
    <scope>NUCLEOTIDE SEQUENCE [LARGE SCALE GENOMIC DNA]</scope>
    <source>
        <strain evidence="1">PS925</strain>
    </source>
</reference>